<dbReference type="PRINTS" id="PR01270">
    <property type="entry name" value="HDASUPER"/>
</dbReference>
<dbReference type="InterPro" id="IPR023696">
    <property type="entry name" value="Ureohydrolase_dom_sf"/>
</dbReference>
<feature type="domain" description="Histone deacetylase" evidence="2">
    <location>
        <begin position="20"/>
        <end position="306"/>
    </location>
</feature>
<dbReference type="InterPro" id="IPR023801">
    <property type="entry name" value="His_deacetylse_dom"/>
</dbReference>
<dbReference type="InterPro" id="IPR000286">
    <property type="entry name" value="HDACs"/>
</dbReference>
<keyword evidence="4" id="KW-1185">Reference proteome</keyword>
<reference evidence="3 4" key="1">
    <citation type="submission" date="2024-05" db="EMBL/GenBank/DDBJ databases">
        <title>Three bacterial strains, DH-69, EH-24, and ECK-19 isolated from coastal sediments.</title>
        <authorList>
            <person name="Ye Y.-Q."/>
            <person name="Du Z.-J."/>
        </authorList>
    </citation>
    <scope>NUCLEOTIDE SEQUENCE [LARGE SCALE GENOMIC DNA]</scope>
    <source>
        <strain evidence="3 4">ECK-19</strain>
    </source>
</reference>
<evidence type="ECO:0000313" key="4">
    <source>
        <dbReference type="Proteomes" id="UP001560685"/>
    </source>
</evidence>
<dbReference type="SUPFAM" id="SSF52768">
    <property type="entry name" value="Arginase/deacetylase"/>
    <property type="match status" value="1"/>
</dbReference>
<dbReference type="CDD" id="cd11599">
    <property type="entry name" value="HDAC_classII_2"/>
    <property type="match status" value="1"/>
</dbReference>
<dbReference type="PANTHER" id="PTHR10625">
    <property type="entry name" value="HISTONE DEACETYLASE HDAC1-RELATED"/>
    <property type="match status" value="1"/>
</dbReference>
<dbReference type="Proteomes" id="UP001560685">
    <property type="component" value="Unassembled WGS sequence"/>
</dbReference>
<accession>A0ABV3Z329</accession>
<evidence type="ECO:0000256" key="1">
    <source>
        <dbReference type="ARBA" id="ARBA00005947"/>
    </source>
</evidence>
<dbReference type="EMBL" id="JBEHZE010000001">
    <property type="protein sequence ID" value="MEX6633184.1"/>
    <property type="molecule type" value="Genomic_DNA"/>
</dbReference>
<organism evidence="3 4">
    <name type="scientific">Hyphococcus lacteus</name>
    <dbReference type="NCBI Taxonomy" id="3143536"/>
    <lineage>
        <taxon>Bacteria</taxon>
        <taxon>Pseudomonadati</taxon>
        <taxon>Pseudomonadota</taxon>
        <taxon>Alphaproteobacteria</taxon>
        <taxon>Parvularculales</taxon>
        <taxon>Parvularculaceae</taxon>
        <taxon>Hyphococcus</taxon>
    </lineage>
</organism>
<sequence length="309" mass="33339">MTTLLYTHPSFGRHEVPPGHVEHAGRYKAVDKALNAEEFAELDRREPPRATPEQIERVHPRVFRERITENVPEQGLTQLDADTFAGPSSLDASLRAAGGAIDAIDALYKGHARNAFIAARPPGHHAEPDRAMGFCLFNGSAIAAQHARAVHGARRIAVVDFDVHHGNGTEAAFWHDEHAFYASSHEWPQYPGTGRASDRGAFDNIANAPLPTGADSEAFRRTWGEILLPALSDFAPEMIVISAGFDAHRADPLGGLALVEEDFAWITAEIGAIAKDKAQGRLISILEGGYDLPALAASASAHVKALMVM</sequence>
<evidence type="ECO:0000313" key="3">
    <source>
        <dbReference type="EMBL" id="MEX6633184.1"/>
    </source>
</evidence>
<dbReference type="PANTHER" id="PTHR10625:SF10">
    <property type="entry name" value="HISTONE DEACETYLASE HDAC1"/>
    <property type="match status" value="1"/>
</dbReference>
<comment type="caution">
    <text evidence="3">The sequence shown here is derived from an EMBL/GenBank/DDBJ whole genome shotgun (WGS) entry which is preliminary data.</text>
</comment>
<protein>
    <submittedName>
        <fullName evidence="3">Histone deacetylase family protein</fullName>
    </submittedName>
</protein>
<name>A0ABV3Z329_9PROT</name>
<gene>
    <name evidence="3" type="ORF">ABFZ84_06430</name>
</gene>
<dbReference type="RefSeq" id="WP_369313133.1">
    <property type="nucleotide sequence ID" value="NZ_JBEHZE010000001.1"/>
</dbReference>
<evidence type="ECO:0000259" key="2">
    <source>
        <dbReference type="Pfam" id="PF00850"/>
    </source>
</evidence>
<comment type="similarity">
    <text evidence="1">Belongs to the histone deacetylase family.</text>
</comment>
<dbReference type="Gene3D" id="3.40.800.20">
    <property type="entry name" value="Histone deacetylase domain"/>
    <property type="match status" value="1"/>
</dbReference>
<proteinExistence type="inferred from homology"/>
<dbReference type="Pfam" id="PF00850">
    <property type="entry name" value="Hist_deacetyl"/>
    <property type="match status" value="1"/>
</dbReference>
<dbReference type="InterPro" id="IPR037138">
    <property type="entry name" value="His_deacetylse_dom_sf"/>
</dbReference>